<comment type="caution">
    <text evidence="2">The sequence shown here is derived from an EMBL/GenBank/DDBJ whole genome shotgun (WGS) entry which is preliminary data.</text>
</comment>
<feature type="non-terminal residue" evidence="2">
    <location>
        <position position="1"/>
    </location>
</feature>
<dbReference type="AlphaFoldDB" id="A0A1G4APN4"/>
<evidence type="ECO:0000313" key="3">
    <source>
        <dbReference type="Proteomes" id="UP000176998"/>
    </source>
</evidence>
<sequence length="136" mass="14500">HHHRASTRTTCVNSRGASPAAASPSIPSRPGGPFQASNSQKQKLISTQTRLVHLQFDLILRPKDRLVAITPSTPIPIHNQMASTDVEPDFVRGRCNLTTPSLQIRTRTISIAAVSNGGRGEGGGPTPPNVFLLHGV</sequence>
<reference evidence="2 3" key="1">
    <citation type="submission" date="2016-09" db="EMBL/GenBank/DDBJ databases">
        <authorList>
            <person name="Capua I."/>
            <person name="De Benedictis P."/>
            <person name="Joannis T."/>
            <person name="Lombin L.H."/>
            <person name="Cattoli G."/>
        </authorList>
    </citation>
    <scope>NUCLEOTIDE SEQUENCE [LARGE SCALE GENOMIC DNA]</scope>
    <source>
        <strain evidence="2 3">IMI 309357</strain>
    </source>
</reference>
<keyword evidence="3" id="KW-1185">Reference proteome</keyword>
<evidence type="ECO:0000256" key="1">
    <source>
        <dbReference type="SAM" id="MobiDB-lite"/>
    </source>
</evidence>
<dbReference type="OrthoDB" id="10444746at2759"/>
<evidence type="ECO:0000313" key="2">
    <source>
        <dbReference type="EMBL" id="OHE91023.1"/>
    </source>
</evidence>
<dbReference type="RefSeq" id="XP_022468197.1">
    <property type="nucleotide sequence ID" value="XM_022625293.1"/>
</dbReference>
<accession>A0A1G4APN4</accession>
<dbReference type="GeneID" id="34566803"/>
<dbReference type="Proteomes" id="UP000176998">
    <property type="component" value="Unassembled WGS sequence"/>
</dbReference>
<proteinExistence type="predicted"/>
<name>A0A1G4APN4_9PEZI</name>
<feature type="region of interest" description="Disordered" evidence="1">
    <location>
        <begin position="1"/>
        <end position="43"/>
    </location>
</feature>
<feature type="compositionally biased region" description="Low complexity" evidence="1">
    <location>
        <begin position="14"/>
        <end position="33"/>
    </location>
</feature>
<gene>
    <name evidence="2" type="ORF">CORC01_13677</name>
</gene>
<organism evidence="2 3">
    <name type="scientific">Colletotrichum orchidophilum</name>
    <dbReference type="NCBI Taxonomy" id="1209926"/>
    <lineage>
        <taxon>Eukaryota</taxon>
        <taxon>Fungi</taxon>
        <taxon>Dikarya</taxon>
        <taxon>Ascomycota</taxon>
        <taxon>Pezizomycotina</taxon>
        <taxon>Sordariomycetes</taxon>
        <taxon>Hypocreomycetidae</taxon>
        <taxon>Glomerellales</taxon>
        <taxon>Glomerellaceae</taxon>
        <taxon>Colletotrichum</taxon>
    </lineage>
</organism>
<dbReference type="EMBL" id="MJBS01000206">
    <property type="protein sequence ID" value="OHE91023.1"/>
    <property type="molecule type" value="Genomic_DNA"/>
</dbReference>
<protein>
    <submittedName>
        <fullName evidence="2">Uncharacterized protein</fullName>
    </submittedName>
</protein>